<evidence type="ECO:0000256" key="4">
    <source>
        <dbReference type="RuleBase" id="RU367022"/>
    </source>
</evidence>
<dbReference type="PANTHER" id="PTHR12483">
    <property type="entry name" value="SOLUTE CARRIER FAMILY 31 COPPER TRANSPORTERS"/>
    <property type="match status" value="1"/>
</dbReference>
<feature type="compositionally biased region" description="Basic and acidic residues" evidence="5">
    <location>
        <begin position="1"/>
        <end position="10"/>
    </location>
</feature>
<comment type="subcellular location">
    <subcellularLocation>
        <location evidence="4">Membrane</location>
        <topology evidence="4">Multi-pass membrane protein</topology>
    </subcellularLocation>
</comment>
<name>A0A5E4NE70_9HEMI</name>
<dbReference type="AlphaFoldDB" id="A0A5E4NE70"/>
<feature type="compositionally biased region" description="Low complexity" evidence="5">
    <location>
        <begin position="17"/>
        <end position="26"/>
    </location>
</feature>
<evidence type="ECO:0000313" key="7">
    <source>
        <dbReference type="Proteomes" id="UP000325440"/>
    </source>
</evidence>
<keyword evidence="1 4" id="KW-0812">Transmembrane</keyword>
<feature type="transmembrane region" description="Helical" evidence="4">
    <location>
        <begin position="147"/>
        <end position="166"/>
    </location>
</feature>
<keyword evidence="4" id="KW-0406">Ion transport</keyword>
<keyword evidence="7" id="KW-1185">Reference proteome</keyword>
<dbReference type="InterPro" id="IPR007274">
    <property type="entry name" value="Cop_transporter"/>
</dbReference>
<feature type="region of interest" description="Disordered" evidence="5">
    <location>
        <begin position="1"/>
        <end position="26"/>
    </location>
</feature>
<dbReference type="PANTHER" id="PTHR12483:SF115">
    <property type="entry name" value="COPPER TRANSPORT PROTEIN"/>
    <property type="match status" value="1"/>
</dbReference>
<evidence type="ECO:0000256" key="3">
    <source>
        <dbReference type="ARBA" id="ARBA00023136"/>
    </source>
</evidence>
<keyword evidence="2 4" id="KW-1133">Transmembrane helix</keyword>
<dbReference type="Pfam" id="PF04145">
    <property type="entry name" value="Ctr"/>
    <property type="match status" value="1"/>
</dbReference>
<evidence type="ECO:0000256" key="5">
    <source>
        <dbReference type="SAM" id="MobiDB-lite"/>
    </source>
</evidence>
<dbReference type="OrthoDB" id="161814at2759"/>
<proteinExistence type="inferred from homology"/>
<accession>A0A5E4NE70</accession>
<evidence type="ECO:0000256" key="1">
    <source>
        <dbReference type="ARBA" id="ARBA00022692"/>
    </source>
</evidence>
<evidence type="ECO:0000256" key="2">
    <source>
        <dbReference type="ARBA" id="ARBA00022989"/>
    </source>
</evidence>
<dbReference type="Proteomes" id="UP000325440">
    <property type="component" value="Unassembled WGS sequence"/>
</dbReference>
<protein>
    <recommendedName>
        <fullName evidence="4">Copper transport protein</fullName>
    </recommendedName>
</protein>
<feature type="transmembrane region" description="Helical" evidence="4">
    <location>
        <begin position="63"/>
        <end position="81"/>
    </location>
</feature>
<sequence>MGDHEHHHMENVTPTPSDSCCSDTGTTTSSGQHMMHHMMSMSFHFGTNETVLFDWWKFSTTSGLVYSMIGIFLMATLYEGLKYFREYLFWKSYNAIQYKSVQIPLEKGSNDPVSQPTMFSATHLLQTFLHIVQISVSYLLMLIFMTYNIWLCAAVLFGATLGYFLFGWKKSVVVDVTEHCH</sequence>
<keyword evidence="4" id="KW-0813">Transport</keyword>
<dbReference type="EMBL" id="CABPRJ010001933">
    <property type="protein sequence ID" value="VVC41998.1"/>
    <property type="molecule type" value="Genomic_DNA"/>
</dbReference>
<comment type="similarity">
    <text evidence="4">Belongs to the copper transporter (Ctr) (TC 1.A.56) family. SLC31A subfamily.</text>
</comment>
<gene>
    <name evidence="6" type="ORF">CINCED_3A009446</name>
</gene>
<keyword evidence="3 4" id="KW-0472">Membrane</keyword>
<keyword evidence="4" id="KW-0187">Copper transport</keyword>
<dbReference type="GO" id="GO:0005375">
    <property type="term" value="F:copper ion transmembrane transporter activity"/>
    <property type="evidence" value="ECO:0007669"/>
    <property type="project" value="UniProtKB-UniRule"/>
</dbReference>
<reference evidence="6 7" key="1">
    <citation type="submission" date="2019-08" db="EMBL/GenBank/DDBJ databases">
        <authorList>
            <person name="Alioto T."/>
            <person name="Alioto T."/>
            <person name="Gomez Garrido J."/>
        </authorList>
    </citation>
    <scope>NUCLEOTIDE SEQUENCE [LARGE SCALE GENOMIC DNA]</scope>
</reference>
<evidence type="ECO:0000313" key="6">
    <source>
        <dbReference type="EMBL" id="VVC41998.1"/>
    </source>
</evidence>
<dbReference type="GO" id="GO:0016020">
    <property type="term" value="C:membrane"/>
    <property type="evidence" value="ECO:0007669"/>
    <property type="project" value="UniProtKB-SubCell"/>
</dbReference>
<organism evidence="6 7">
    <name type="scientific">Cinara cedri</name>
    <dbReference type="NCBI Taxonomy" id="506608"/>
    <lineage>
        <taxon>Eukaryota</taxon>
        <taxon>Metazoa</taxon>
        <taxon>Ecdysozoa</taxon>
        <taxon>Arthropoda</taxon>
        <taxon>Hexapoda</taxon>
        <taxon>Insecta</taxon>
        <taxon>Pterygota</taxon>
        <taxon>Neoptera</taxon>
        <taxon>Paraneoptera</taxon>
        <taxon>Hemiptera</taxon>
        <taxon>Sternorrhyncha</taxon>
        <taxon>Aphidomorpha</taxon>
        <taxon>Aphidoidea</taxon>
        <taxon>Aphididae</taxon>
        <taxon>Lachninae</taxon>
        <taxon>Cinara</taxon>
    </lineage>
</organism>
<keyword evidence="4" id="KW-0186">Copper</keyword>